<sequence length="176" mass="18733">MSVMTPVLDGGVRTVRRPRPTRRPAATAVVAPPRLPERAKTPAPRTPVATATVERAATVDRVAYRTYTPTLRERAWVVLAHLSGVVSSAAGPLAISRALGERSTYVREQALAAANFQLAFLAALAPTLLLGFLTFGLAALFLVPLVLAWLLTTVLAALSAAGGERYRYPVGLTILH</sequence>
<feature type="transmembrane region" description="Helical" evidence="6">
    <location>
        <begin position="111"/>
        <end position="133"/>
    </location>
</feature>
<evidence type="ECO:0000313" key="8">
    <source>
        <dbReference type="Proteomes" id="UP001501676"/>
    </source>
</evidence>
<evidence type="ECO:0000313" key="7">
    <source>
        <dbReference type="EMBL" id="GAA3386510.1"/>
    </source>
</evidence>
<feature type="transmembrane region" description="Helical" evidence="6">
    <location>
        <begin position="139"/>
        <end position="158"/>
    </location>
</feature>
<evidence type="ECO:0008006" key="9">
    <source>
        <dbReference type="Google" id="ProtNLM"/>
    </source>
</evidence>
<evidence type="ECO:0000256" key="5">
    <source>
        <dbReference type="SAM" id="MobiDB-lite"/>
    </source>
</evidence>
<dbReference type="Pfam" id="PF09685">
    <property type="entry name" value="MamF_MmsF"/>
    <property type="match status" value="1"/>
</dbReference>
<dbReference type="EMBL" id="BAAAYN010000017">
    <property type="protein sequence ID" value="GAA3386510.1"/>
    <property type="molecule type" value="Genomic_DNA"/>
</dbReference>
<dbReference type="RefSeq" id="WP_345728140.1">
    <property type="nucleotide sequence ID" value="NZ_BAAAYN010000017.1"/>
</dbReference>
<proteinExistence type="predicted"/>
<evidence type="ECO:0000256" key="6">
    <source>
        <dbReference type="SAM" id="Phobius"/>
    </source>
</evidence>
<evidence type="ECO:0000256" key="1">
    <source>
        <dbReference type="ARBA" id="ARBA00004141"/>
    </source>
</evidence>
<gene>
    <name evidence="7" type="ORF">GCM10020369_24160</name>
</gene>
<keyword evidence="3 6" id="KW-1133">Transmembrane helix</keyword>
<keyword evidence="4 6" id="KW-0472">Membrane</keyword>
<comment type="subcellular location">
    <subcellularLocation>
        <location evidence="1">Membrane</location>
        <topology evidence="1">Multi-pass membrane protein</topology>
    </subcellularLocation>
</comment>
<evidence type="ECO:0000256" key="4">
    <source>
        <dbReference type="ARBA" id="ARBA00023136"/>
    </source>
</evidence>
<name>A0ABP6SWC3_9ACTN</name>
<dbReference type="InterPro" id="IPR019109">
    <property type="entry name" value="MamF_MmsF"/>
</dbReference>
<evidence type="ECO:0000256" key="2">
    <source>
        <dbReference type="ARBA" id="ARBA00022692"/>
    </source>
</evidence>
<evidence type="ECO:0000256" key="3">
    <source>
        <dbReference type="ARBA" id="ARBA00022989"/>
    </source>
</evidence>
<comment type="caution">
    <text evidence="7">The sequence shown here is derived from an EMBL/GenBank/DDBJ whole genome shotgun (WGS) entry which is preliminary data.</text>
</comment>
<accession>A0ABP6SWC3</accession>
<feature type="region of interest" description="Disordered" evidence="5">
    <location>
        <begin position="1"/>
        <end position="26"/>
    </location>
</feature>
<protein>
    <recommendedName>
        <fullName evidence="9">DUF4870 domain-containing protein</fullName>
    </recommendedName>
</protein>
<keyword evidence="2 6" id="KW-0812">Transmembrane</keyword>
<feature type="transmembrane region" description="Helical" evidence="6">
    <location>
        <begin position="75"/>
        <end position="99"/>
    </location>
</feature>
<reference evidence="8" key="1">
    <citation type="journal article" date="2019" name="Int. J. Syst. Evol. Microbiol.">
        <title>The Global Catalogue of Microorganisms (GCM) 10K type strain sequencing project: providing services to taxonomists for standard genome sequencing and annotation.</title>
        <authorList>
            <consortium name="The Broad Institute Genomics Platform"/>
            <consortium name="The Broad Institute Genome Sequencing Center for Infectious Disease"/>
            <person name="Wu L."/>
            <person name="Ma J."/>
        </authorList>
    </citation>
    <scope>NUCLEOTIDE SEQUENCE [LARGE SCALE GENOMIC DNA]</scope>
    <source>
        <strain evidence="8">JCM 9458</strain>
    </source>
</reference>
<keyword evidence="8" id="KW-1185">Reference proteome</keyword>
<dbReference type="Proteomes" id="UP001501676">
    <property type="component" value="Unassembled WGS sequence"/>
</dbReference>
<organism evidence="7 8">
    <name type="scientific">Cryptosporangium minutisporangium</name>
    <dbReference type="NCBI Taxonomy" id="113569"/>
    <lineage>
        <taxon>Bacteria</taxon>
        <taxon>Bacillati</taxon>
        <taxon>Actinomycetota</taxon>
        <taxon>Actinomycetes</taxon>
        <taxon>Cryptosporangiales</taxon>
        <taxon>Cryptosporangiaceae</taxon>
        <taxon>Cryptosporangium</taxon>
    </lineage>
</organism>